<dbReference type="PANTHER" id="PTHR43128:SF16">
    <property type="entry name" value="L-LACTATE DEHYDROGENASE"/>
    <property type="match status" value="1"/>
</dbReference>
<name>A0A6A2YWA3_HIBSY</name>
<dbReference type="SUPFAM" id="SSF56327">
    <property type="entry name" value="LDH C-terminal domain-like"/>
    <property type="match status" value="1"/>
</dbReference>
<evidence type="ECO:0000313" key="2">
    <source>
        <dbReference type="EMBL" id="KAE8683801.1"/>
    </source>
</evidence>
<dbReference type="GO" id="GO:0006089">
    <property type="term" value="P:lactate metabolic process"/>
    <property type="evidence" value="ECO:0007669"/>
    <property type="project" value="TreeGrafter"/>
</dbReference>
<keyword evidence="3" id="KW-1185">Reference proteome</keyword>
<dbReference type="GO" id="GO:0004459">
    <property type="term" value="F:L-lactate dehydrogenase (NAD+) activity"/>
    <property type="evidence" value="ECO:0007669"/>
    <property type="project" value="TreeGrafter"/>
</dbReference>
<reference evidence="2" key="1">
    <citation type="submission" date="2019-09" db="EMBL/GenBank/DDBJ databases">
        <title>Draft genome information of white flower Hibiscus syriacus.</title>
        <authorList>
            <person name="Kim Y.-M."/>
        </authorList>
    </citation>
    <scope>NUCLEOTIDE SEQUENCE [LARGE SCALE GENOMIC DNA]</scope>
    <source>
        <strain evidence="2">YM2019G1</strain>
    </source>
</reference>
<dbReference type="Gene3D" id="3.90.110.10">
    <property type="entry name" value="Lactate dehydrogenase/glycoside hydrolase, family 4, C-terminal"/>
    <property type="match status" value="1"/>
</dbReference>
<evidence type="ECO:0000259" key="1">
    <source>
        <dbReference type="Pfam" id="PF02866"/>
    </source>
</evidence>
<evidence type="ECO:0000313" key="3">
    <source>
        <dbReference type="Proteomes" id="UP000436088"/>
    </source>
</evidence>
<sequence length="87" mass="9710">MGNWLLSGNLARSLLRDQRKIHPVSVLAKGFYGIDGGDVFLSLPAQLGRVGVLGVTNIHLTDEEEQRLRKSAKTYLKFRGSCGKWRI</sequence>
<dbReference type="AlphaFoldDB" id="A0A6A2YWA3"/>
<organism evidence="2 3">
    <name type="scientific">Hibiscus syriacus</name>
    <name type="common">Rose of Sharon</name>
    <dbReference type="NCBI Taxonomy" id="106335"/>
    <lineage>
        <taxon>Eukaryota</taxon>
        <taxon>Viridiplantae</taxon>
        <taxon>Streptophyta</taxon>
        <taxon>Embryophyta</taxon>
        <taxon>Tracheophyta</taxon>
        <taxon>Spermatophyta</taxon>
        <taxon>Magnoliopsida</taxon>
        <taxon>eudicotyledons</taxon>
        <taxon>Gunneridae</taxon>
        <taxon>Pentapetalae</taxon>
        <taxon>rosids</taxon>
        <taxon>malvids</taxon>
        <taxon>Malvales</taxon>
        <taxon>Malvaceae</taxon>
        <taxon>Malvoideae</taxon>
        <taxon>Hibiscus</taxon>
    </lineage>
</organism>
<dbReference type="EMBL" id="VEPZ02001257">
    <property type="protein sequence ID" value="KAE8683801.1"/>
    <property type="molecule type" value="Genomic_DNA"/>
</dbReference>
<dbReference type="InterPro" id="IPR022383">
    <property type="entry name" value="Lactate/malate_DH_C"/>
</dbReference>
<gene>
    <name evidence="2" type="ORF">F3Y22_tig00111166pilonHSYRG00050</name>
</gene>
<protein>
    <recommendedName>
        <fullName evidence="1">Lactate/malate dehydrogenase C-terminal domain-containing protein</fullName>
    </recommendedName>
</protein>
<dbReference type="PANTHER" id="PTHR43128">
    <property type="entry name" value="L-2-HYDROXYCARBOXYLATE DEHYDROGENASE (NAD(P)(+))"/>
    <property type="match status" value="1"/>
</dbReference>
<dbReference type="InterPro" id="IPR015955">
    <property type="entry name" value="Lactate_DH/Glyco_Ohase_4_C"/>
</dbReference>
<accession>A0A6A2YWA3</accession>
<feature type="domain" description="Lactate/malate dehydrogenase C-terminal" evidence="1">
    <location>
        <begin position="10"/>
        <end position="75"/>
    </location>
</feature>
<dbReference type="Proteomes" id="UP000436088">
    <property type="component" value="Unassembled WGS sequence"/>
</dbReference>
<comment type="caution">
    <text evidence="2">The sequence shown here is derived from an EMBL/GenBank/DDBJ whole genome shotgun (WGS) entry which is preliminary data.</text>
</comment>
<proteinExistence type="predicted"/>
<dbReference type="Pfam" id="PF02866">
    <property type="entry name" value="Ldh_1_C"/>
    <property type="match status" value="1"/>
</dbReference>